<evidence type="ECO:0000256" key="18">
    <source>
        <dbReference type="SAM" id="Coils"/>
    </source>
</evidence>
<dbReference type="GO" id="GO:0008768">
    <property type="term" value="F:UDP-sugar diphosphatase activity"/>
    <property type="evidence" value="ECO:0007669"/>
    <property type="project" value="UniProtKB-EC"/>
</dbReference>
<evidence type="ECO:0000256" key="4">
    <source>
        <dbReference type="ARBA" id="ARBA00009889"/>
    </source>
</evidence>
<dbReference type="GO" id="GO:0009378">
    <property type="term" value="F:four-way junction helicase activity"/>
    <property type="evidence" value="ECO:0007669"/>
    <property type="project" value="TreeGrafter"/>
</dbReference>
<dbReference type="Gene3D" id="3.90.79.10">
    <property type="entry name" value="Nucleoside Triphosphate Pyrophosphohydrolase"/>
    <property type="match status" value="1"/>
</dbReference>
<dbReference type="Pfam" id="PF02732">
    <property type="entry name" value="ERCC4"/>
    <property type="match status" value="1"/>
</dbReference>
<dbReference type="EC" id="3.6.1.45" evidence="15"/>
<dbReference type="CDD" id="cd18887">
    <property type="entry name" value="NUDIX_UGPPase_Nudt14"/>
    <property type="match status" value="1"/>
</dbReference>
<dbReference type="EMBL" id="JABSTV010001247">
    <property type="protein sequence ID" value="KAH7971633.1"/>
    <property type="molecule type" value="Genomic_DNA"/>
</dbReference>
<dbReference type="SMART" id="SM00755">
    <property type="entry name" value="Grip"/>
    <property type="match status" value="1"/>
</dbReference>
<evidence type="ECO:0000256" key="19">
    <source>
        <dbReference type="SAM" id="MobiDB-lite"/>
    </source>
</evidence>
<dbReference type="InterPro" id="IPR011545">
    <property type="entry name" value="DEAD/DEAH_box_helicase_dom"/>
</dbReference>
<feature type="region of interest" description="Disordered" evidence="19">
    <location>
        <begin position="1316"/>
        <end position="1480"/>
    </location>
</feature>
<dbReference type="Gene3D" id="3.40.50.10130">
    <property type="match status" value="1"/>
</dbReference>
<feature type="region of interest" description="Disordered" evidence="19">
    <location>
        <begin position="1699"/>
        <end position="1778"/>
    </location>
</feature>
<dbReference type="FunFam" id="3.40.50.300:FF:000861">
    <property type="entry name" value="Fanconi anemia, complementation group M"/>
    <property type="match status" value="1"/>
</dbReference>
<feature type="region of interest" description="Disordered" evidence="19">
    <location>
        <begin position="2219"/>
        <end position="2290"/>
    </location>
</feature>
<dbReference type="PROSITE" id="PS51192">
    <property type="entry name" value="HELICASE_ATP_BIND_1"/>
    <property type="match status" value="1"/>
</dbReference>
<evidence type="ECO:0000256" key="3">
    <source>
        <dbReference type="ARBA" id="ARBA00004496"/>
    </source>
</evidence>
<keyword evidence="8" id="KW-0378">Hydrolase</keyword>
<sequence length="2534" mass="282477">MKQATLLKAWHPKGSTASEVPKPKDKPPDDMVELSDEDDEFLVQAMDETLAGNSLSTSAVRDGPSSMQKALEQLEGFDVVAGQTWVYPTNYPVRSYQFNIVQSALFKNTMVILPTGLGKTFIAAVVMYNFYRWYPTGKIVFMAPTRPLVAQQIEACYNIMGIPLEDTMEMTGTVPAGQRAQGWRERRVFFLTPQVMMNDLLRNALRPQDVKCLVIDEAHKALGSYSYCQVVKEILKDNNQFRILALSATPGTDVKAVRNVLANLMISHVELRTEDSLDIQAFTQKRTIEKVVVPLGEEIGELKNKFLGVIRMYLDRLDRSGAIPRVNPESLGKYRMLLLKEGFQQNPPSRLSSREVGQLQGYFSLLISLYHAYELLLAHGMQPFFYFLKGIVDGEKSQPRVRYELMHNGDFEDLYKHLEQRLGVSEASANDTLHPTAAAAASSLYENTLSDTESQAPHVVGHPKLAKLEEIILEHFRKFAGNEGGTRVMVFSQYRDSVKEITVQLNRHQPLVKAMNFVGQRAGAAKGFSQKEQLLVVKKFREGGYNVLVSTCVGEEGLDIGEIDLIVCFDAPKSPIRLVQRMGRTGRKREGRIVVLLTEGKEEQAYKESNYKKQNIHRAITSGRQLGNLYEASPRMVPRGINPVCHRMHMTVPEYRSAKSAAASGRGARSILNFITGKQQKKSGAALTKPEELYYEAHFEVAPSTVPLLPPAPARFLSLQNFHSKQKETENESNRPRLSLSSWTQWQCEEQRTHYVAHSSKTKLYVELMRFIENTRYADEELDAYSLELKPFLQMEYVLSSDECLSPDPDLVGAGSKDGGTGKIGPRKKLTKKAGRRAVADDAKNKEETDNDDKDCERPDNVASSAVKQEGPEGANKVEKRRKKRRVITDFFKDKSLSHDSSSCISFETDLCERVEEMDCREDVEVAEECVVVVSSGAHNVNMEESGDADAADLREELDPDPVEVEIRTPPRLDVDVFPSPGRALSPVDVAKVVLGHSEVNDEITANKHVADVTPDSMDSGSCGDGVPDVECQKSGTRTRSSEIKFSKLEVDSDLEDFLDDDCFENEKCLKNHDHSFHKQSLRTVGKEYEVKKVHSKVNEKQTEALSPAAMEAWDLVGNANMDSFCDELFNSDADMLGGNVCTKVDDKKEPVPNPPMISTQDPTSLSELGIHSEDLFDTRCDKTADRTDVLKLTDKGARPSSPVVILSQRLAPPAHSTPCRTVPTRSIANAAVSPSDPVNVPDDIHVPSPIRGKVPECADSSDWNLLSDSDMELFENASDGHVSDQSVDSGGEEGCEDMGITELCNFIEENSVVEEAREDPVSRRSPPAQKVPGSPTRNVEMRKHTLSCDGSRATDLSIKRPPNSCRRDLKAEKSFNESSSRLTEVENRSIVKEVKDSPSLHMSSVQDKSAAARSFSAVQQNRDPNQSSASKRPSFEITVDWSDFDSGSGSDEPAAAVETSTQMQKGRTPLSSTFGAGGMTQSRNVPVAMVKPIMCSTATKTADVISSGDDSPVQARRRPCQKRILSQSSTESESSPVAVRQRSLGRHLDDSDDDFQALTCRKQPPTQKRRPQKVINKKVTGNGAATGKKPKRSSVEKKSNFIEHEADVSADIVNSSDESENSSLDHLDESFIDDQTQVPNKTFYLQTVRSPVNPAKFKIGHTNHVRYSEVFSQAVSEDEADYEQDSFCVGSDDSSALHRLSSSASEKLEEEESPVRSCPKTRQRKRRIRISSTSEEEPCRATFVSKSQKIDVDDSPVSRKHRSEEPAKPASKDSWRATATTEVSGCKLVDLPGNVAAELTPGSGASRLLSKEERLRLQKIRQEEFRRTHMASIQNKTSPSADISQPPIKAQALVSALRASKDVQVEVFSLAAGSLVVGRRCCVLRKALADFGNPQNNSRLVAEVRHLFELYDRPCVILERPQRVKPGERPFKRTKYFDNMLMFLNSTHAKVFFSDSQANTAEIVLALAKKESQKGMALASPECLQRKNHRVLSTSDVVMEQIDDVRVTELKNSAYIKPTRLLFKQNGKQRIWDLMKTHDSVSAVIYNKSRDVLLFVRQFRPAVYYGQIPPHEFTSGKPIDTTKYPGKLGVTLELCAGIIDNEKLSSAETMREEIKEECGYDVPLSSVQRVTSFRAGVGILGAKQELFYVEVTDSMKISAGGGVEEQGEMIDVVELTKAEAKKMLFDESIMRPAALLFGITWFLESCALAFCHDMGSEANPHDDGQKDASSPGDPGPSGAPEDHAQHQAALEQEKKQAGRAQARLHQQTTGSEARVASLESRLQGQESSAELDRLRQQVKHLQGQLRTQRAQFEAQEQSNRETTAKLQRALSDADLRYEQERQRLEQRWSSKLSELESLMQAQRDRSLALVEEKDRELQALRATLASLESENQRYDWQAQREVVSSSGLAVTECQLLHYAQELARKDAELLRTLREKRDVESALRDLQRSLLLKEQKDAQEREALRLRLSQLEHMPGPSDSGKVNLQYLKNVVLQYLLCNEAPARKHMLNAIAVGLRFTPREAQLARQAAQAWW</sequence>
<dbReference type="InterPro" id="IPR031879">
    <property type="entry name" value="FANCM-MHF-bd"/>
</dbReference>
<feature type="compositionally biased region" description="Basic and acidic residues" evidence="19">
    <location>
        <begin position="1384"/>
        <end position="1399"/>
    </location>
</feature>
<dbReference type="InterPro" id="IPR014001">
    <property type="entry name" value="Helicase_ATP-bd"/>
</dbReference>
<gene>
    <name evidence="24" type="ORF">HPB52_000662</name>
</gene>
<dbReference type="VEuPathDB" id="VectorBase:RSAN_057320"/>
<evidence type="ECO:0000259" key="20">
    <source>
        <dbReference type="PROSITE" id="PS50913"/>
    </source>
</evidence>
<dbReference type="Pfam" id="PF16783">
    <property type="entry name" value="FANCM-MHF_bd"/>
    <property type="match status" value="1"/>
</dbReference>
<feature type="compositionally biased region" description="Low complexity" evidence="19">
    <location>
        <begin position="2228"/>
        <end position="2240"/>
    </location>
</feature>
<keyword evidence="12" id="KW-0539">Nucleus</keyword>
<dbReference type="CDD" id="cd18033">
    <property type="entry name" value="DEXDc_FANCM"/>
    <property type="match status" value="1"/>
</dbReference>
<dbReference type="Gene3D" id="3.40.50.300">
    <property type="entry name" value="P-loop containing nucleotide triphosphate hydrolases"/>
    <property type="match status" value="2"/>
</dbReference>
<dbReference type="VEuPathDB" id="VectorBase:RSAN_028220"/>
<dbReference type="GO" id="GO:0004518">
    <property type="term" value="F:nuclease activity"/>
    <property type="evidence" value="ECO:0007669"/>
    <property type="project" value="InterPro"/>
</dbReference>
<proteinExistence type="inferred from homology"/>
<evidence type="ECO:0000256" key="7">
    <source>
        <dbReference type="ARBA" id="ARBA00022741"/>
    </source>
</evidence>
<dbReference type="Proteomes" id="UP000821837">
    <property type="component" value="Chromosome 11"/>
</dbReference>
<dbReference type="Pfam" id="PF00271">
    <property type="entry name" value="Helicase_C"/>
    <property type="match status" value="1"/>
</dbReference>
<feature type="compositionally biased region" description="Basic residues" evidence="19">
    <location>
        <begin position="825"/>
        <end position="836"/>
    </location>
</feature>
<feature type="region of interest" description="Disordered" evidence="19">
    <location>
        <begin position="1"/>
        <end position="32"/>
    </location>
</feature>
<keyword evidence="11" id="KW-0460">Magnesium</keyword>
<evidence type="ECO:0000313" key="25">
    <source>
        <dbReference type="Proteomes" id="UP000821837"/>
    </source>
</evidence>
<feature type="domain" description="Nudix hydrolase" evidence="23">
    <location>
        <begin position="2037"/>
        <end position="2199"/>
    </location>
</feature>
<feature type="compositionally biased region" description="Polar residues" evidence="19">
    <location>
        <begin position="1417"/>
        <end position="1432"/>
    </location>
</feature>
<dbReference type="NCBIfam" id="TIGR00052">
    <property type="entry name" value="nudix-type nucleoside diphosphatase, YffH/AdpP family"/>
    <property type="match status" value="1"/>
</dbReference>
<feature type="coiled-coil region" evidence="18">
    <location>
        <begin position="2371"/>
        <end position="2398"/>
    </location>
</feature>
<evidence type="ECO:0000256" key="9">
    <source>
        <dbReference type="ARBA" id="ARBA00022806"/>
    </source>
</evidence>
<dbReference type="InterPro" id="IPR000086">
    <property type="entry name" value="NUDIX_hydrolase_dom"/>
</dbReference>
<dbReference type="InterPro" id="IPR011335">
    <property type="entry name" value="Restrct_endonuc-II-like"/>
</dbReference>
<comment type="catalytic activity">
    <reaction evidence="13">
        <text>UDP-sugar + H2O = UMP + alpha-D-aldose 1-phosphate.</text>
        <dbReference type="EC" id="3.6.1.45"/>
    </reaction>
</comment>
<dbReference type="GO" id="GO:0043138">
    <property type="term" value="F:3'-5' DNA helicase activity"/>
    <property type="evidence" value="ECO:0007669"/>
    <property type="project" value="InterPro"/>
</dbReference>
<evidence type="ECO:0000256" key="16">
    <source>
        <dbReference type="ARBA" id="ARBA00071467"/>
    </source>
</evidence>
<evidence type="ECO:0000259" key="23">
    <source>
        <dbReference type="PROSITE" id="PS51462"/>
    </source>
</evidence>
<dbReference type="InterPro" id="IPR015797">
    <property type="entry name" value="NUDIX_hydrolase-like_dom_sf"/>
</dbReference>
<feature type="domain" description="GRIP" evidence="20">
    <location>
        <begin position="2479"/>
        <end position="2529"/>
    </location>
</feature>
<dbReference type="PANTHER" id="PTHR14025">
    <property type="entry name" value="FANCONI ANEMIA GROUP M FANCM FAMILY MEMBER"/>
    <property type="match status" value="1"/>
</dbReference>
<feature type="compositionally biased region" description="Polar residues" evidence="19">
    <location>
        <begin position="1459"/>
        <end position="1480"/>
    </location>
</feature>
<dbReference type="GO" id="GO:0036297">
    <property type="term" value="P:interstrand cross-link repair"/>
    <property type="evidence" value="ECO:0007669"/>
    <property type="project" value="TreeGrafter"/>
</dbReference>
<evidence type="ECO:0000256" key="15">
    <source>
        <dbReference type="ARBA" id="ARBA00066480"/>
    </source>
</evidence>
<dbReference type="SUPFAM" id="SSF52540">
    <property type="entry name" value="P-loop containing nucleoside triphosphate hydrolases"/>
    <property type="match status" value="1"/>
</dbReference>
<keyword evidence="6" id="KW-0963">Cytoplasm</keyword>
<dbReference type="GO" id="GO:0000400">
    <property type="term" value="F:four-way junction DNA binding"/>
    <property type="evidence" value="ECO:0007669"/>
    <property type="project" value="TreeGrafter"/>
</dbReference>
<dbReference type="InterPro" id="IPR039686">
    <property type="entry name" value="FANCM/Mph1-like_ID"/>
</dbReference>
<dbReference type="InterPro" id="IPR006166">
    <property type="entry name" value="ERCC4_domain"/>
</dbReference>
<dbReference type="PANTHER" id="PTHR14025:SF20">
    <property type="entry name" value="FANCONI ANEMIA GROUP M PROTEIN"/>
    <property type="match status" value="1"/>
</dbReference>
<dbReference type="Gene3D" id="1.20.1320.20">
    <property type="entry name" value="hef helicase domain"/>
    <property type="match status" value="1"/>
</dbReference>
<comment type="cofactor">
    <cofactor evidence="1">
        <name>Mg(2+)</name>
        <dbReference type="ChEBI" id="CHEBI:18420"/>
    </cofactor>
</comment>
<dbReference type="FunFam" id="3.90.79.10:FF:000035">
    <property type="entry name" value="Uridine diphosphate glucose pyrophosphatase"/>
    <property type="match status" value="1"/>
</dbReference>
<evidence type="ECO:0000256" key="11">
    <source>
        <dbReference type="ARBA" id="ARBA00022842"/>
    </source>
</evidence>
<feature type="domain" description="Helicase C-terminal" evidence="22">
    <location>
        <begin position="467"/>
        <end position="630"/>
    </location>
</feature>
<feature type="compositionally biased region" description="Basic and acidic residues" evidence="19">
    <location>
        <begin position="1594"/>
        <end position="1603"/>
    </location>
</feature>
<dbReference type="GO" id="GO:0005524">
    <property type="term" value="F:ATP binding"/>
    <property type="evidence" value="ECO:0007669"/>
    <property type="project" value="UniProtKB-KW"/>
</dbReference>
<dbReference type="PROSITE" id="PS50913">
    <property type="entry name" value="GRIP"/>
    <property type="match status" value="1"/>
</dbReference>
<keyword evidence="25" id="KW-1185">Reference proteome</keyword>
<feature type="region of interest" description="Disordered" evidence="19">
    <location>
        <begin position="1503"/>
        <end position="1603"/>
    </location>
</feature>
<feature type="compositionally biased region" description="Basic and acidic residues" evidence="19">
    <location>
        <begin position="2241"/>
        <end position="2257"/>
    </location>
</feature>
<evidence type="ECO:0000259" key="21">
    <source>
        <dbReference type="PROSITE" id="PS51192"/>
    </source>
</evidence>
<evidence type="ECO:0000256" key="6">
    <source>
        <dbReference type="ARBA" id="ARBA00022490"/>
    </source>
</evidence>
<evidence type="ECO:0000256" key="5">
    <source>
        <dbReference type="ARBA" id="ARBA00011738"/>
    </source>
</evidence>
<dbReference type="GO" id="GO:0005737">
    <property type="term" value="C:cytoplasm"/>
    <property type="evidence" value="ECO:0007669"/>
    <property type="project" value="UniProtKB-SubCell"/>
</dbReference>
<reference evidence="24" key="1">
    <citation type="journal article" date="2020" name="Cell">
        <title>Large-Scale Comparative Analyses of Tick Genomes Elucidate Their Genetic Diversity and Vector Capacities.</title>
        <authorList>
            <consortium name="Tick Genome and Microbiome Consortium (TIGMIC)"/>
            <person name="Jia N."/>
            <person name="Wang J."/>
            <person name="Shi W."/>
            <person name="Du L."/>
            <person name="Sun Y."/>
            <person name="Zhan W."/>
            <person name="Jiang J.F."/>
            <person name="Wang Q."/>
            <person name="Zhang B."/>
            <person name="Ji P."/>
            <person name="Bell-Sakyi L."/>
            <person name="Cui X.M."/>
            <person name="Yuan T.T."/>
            <person name="Jiang B.G."/>
            <person name="Yang W.F."/>
            <person name="Lam T.T."/>
            <person name="Chang Q.C."/>
            <person name="Ding S.J."/>
            <person name="Wang X.J."/>
            <person name="Zhu J.G."/>
            <person name="Ruan X.D."/>
            <person name="Zhao L."/>
            <person name="Wei J.T."/>
            <person name="Ye R.Z."/>
            <person name="Que T.C."/>
            <person name="Du C.H."/>
            <person name="Zhou Y.H."/>
            <person name="Cheng J.X."/>
            <person name="Dai P.F."/>
            <person name="Guo W.B."/>
            <person name="Han X.H."/>
            <person name="Huang E.J."/>
            <person name="Li L.F."/>
            <person name="Wei W."/>
            <person name="Gao Y.C."/>
            <person name="Liu J.Z."/>
            <person name="Shao H.Z."/>
            <person name="Wang X."/>
            <person name="Wang C.C."/>
            <person name="Yang T.C."/>
            <person name="Huo Q.B."/>
            <person name="Li W."/>
            <person name="Chen H.Y."/>
            <person name="Chen S.E."/>
            <person name="Zhou L.G."/>
            <person name="Ni X.B."/>
            <person name="Tian J.H."/>
            <person name="Sheng Y."/>
            <person name="Liu T."/>
            <person name="Pan Y.S."/>
            <person name="Xia L.Y."/>
            <person name="Li J."/>
            <person name="Zhao F."/>
            <person name="Cao W.C."/>
        </authorList>
    </citation>
    <scope>NUCLEOTIDE SEQUENCE</scope>
    <source>
        <strain evidence="24">Rsan-2018</strain>
    </source>
</reference>
<dbReference type="CDD" id="cd12091">
    <property type="entry name" value="FANCM_ID"/>
    <property type="match status" value="1"/>
</dbReference>
<dbReference type="Pfam" id="PF00270">
    <property type="entry name" value="DEAD"/>
    <property type="match status" value="1"/>
</dbReference>
<feature type="compositionally biased region" description="Basic and acidic residues" evidence="19">
    <location>
        <begin position="838"/>
        <end position="848"/>
    </location>
</feature>
<dbReference type="InterPro" id="IPR044749">
    <property type="entry name" value="FANCM_DEXDc"/>
</dbReference>
<evidence type="ECO:0000313" key="24">
    <source>
        <dbReference type="EMBL" id="KAH7971633.1"/>
    </source>
</evidence>
<dbReference type="InterPro" id="IPR000237">
    <property type="entry name" value="GRIP_dom"/>
</dbReference>
<keyword evidence="18" id="KW-0175">Coiled coil</keyword>
<dbReference type="SUPFAM" id="SSF52980">
    <property type="entry name" value="Restriction endonuclease-like"/>
    <property type="match status" value="1"/>
</dbReference>
<keyword evidence="7" id="KW-0547">Nucleotide-binding</keyword>
<dbReference type="SMART" id="SM00487">
    <property type="entry name" value="DEXDc"/>
    <property type="match status" value="1"/>
</dbReference>
<dbReference type="SUPFAM" id="SSF55811">
    <property type="entry name" value="Nudix"/>
    <property type="match status" value="1"/>
</dbReference>
<feature type="compositionally biased region" description="Low complexity" evidence="19">
    <location>
        <begin position="1527"/>
        <end position="1536"/>
    </location>
</feature>
<comment type="subunit">
    <text evidence="5">Homodimer.</text>
</comment>
<name>A0A9D4Q9R0_RHISA</name>
<protein>
    <recommendedName>
        <fullName evidence="16">Uridine diphosphate glucose pyrophosphatase NUDT14</fullName>
        <ecNumber evidence="15">3.6.1.45</ecNumber>
    </recommendedName>
    <alternativeName>
        <fullName evidence="17">Nucleoside diphosphate-linked moiety X motif 14</fullName>
    </alternativeName>
</protein>
<dbReference type="Pfam" id="PF01465">
    <property type="entry name" value="GRIP"/>
    <property type="match status" value="1"/>
</dbReference>
<dbReference type="GO" id="GO:0046872">
    <property type="term" value="F:metal ion binding"/>
    <property type="evidence" value="ECO:0007669"/>
    <property type="project" value="InterPro"/>
</dbReference>
<dbReference type="GO" id="GO:0045003">
    <property type="term" value="P:double-strand break repair via synthesis-dependent strand annealing"/>
    <property type="evidence" value="ECO:0007669"/>
    <property type="project" value="TreeGrafter"/>
</dbReference>
<feature type="compositionally biased region" description="Basic and acidic residues" evidence="19">
    <location>
        <begin position="1763"/>
        <end position="1776"/>
    </location>
</feature>
<feature type="compositionally biased region" description="Basic and acidic residues" evidence="19">
    <location>
        <begin position="1366"/>
        <end position="1376"/>
    </location>
</feature>
<reference evidence="24" key="2">
    <citation type="submission" date="2021-09" db="EMBL/GenBank/DDBJ databases">
        <authorList>
            <person name="Jia N."/>
            <person name="Wang J."/>
            <person name="Shi W."/>
            <person name="Du L."/>
            <person name="Sun Y."/>
            <person name="Zhan W."/>
            <person name="Jiang J."/>
            <person name="Wang Q."/>
            <person name="Zhang B."/>
            <person name="Ji P."/>
            <person name="Sakyi L.B."/>
            <person name="Cui X."/>
            <person name="Yuan T."/>
            <person name="Jiang B."/>
            <person name="Yang W."/>
            <person name="Lam T.T.-Y."/>
            <person name="Chang Q."/>
            <person name="Ding S."/>
            <person name="Wang X."/>
            <person name="Zhu J."/>
            <person name="Ruan X."/>
            <person name="Zhao L."/>
            <person name="Wei J."/>
            <person name="Que T."/>
            <person name="Du C."/>
            <person name="Cheng J."/>
            <person name="Dai P."/>
            <person name="Han X."/>
            <person name="Huang E."/>
            <person name="Gao Y."/>
            <person name="Liu J."/>
            <person name="Shao H."/>
            <person name="Ye R."/>
            <person name="Li L."/>
            <person name="Wei W."/>
            <person name="Wang X."/>
            <person name="Wang C."/>
            <person name="Huo Q."/>
            <person name="Li W."/>
            <person name="Guo W."/>
            <person name="Chen H."/>
            <person name="Chen S."/>
            <person name="Zhou L."/>
            <person name="Zhou L."/>
            <person name="Ni X."/>
            <person name="Tian J."/>
            <person name="Zhou Y."/>
            <person name="Sheng Y."/>
            <person name="Liu T."/>
            <person name="Pan Y."/>
            <person name="Xia L."/>
            <person name="Li J."/>
            <person name="Zhao F."/>
            <person name="Cao W."/>
        </authorList>
    </citation>
    <scope>NUCLEOTIDE SEQUENCE</scope>
    <source>
        <strain evidence="24">Rsan-2018</strain>
        <tissue evidence="24">Larvae</tissue>
    </source>
</reference>
<dbReference type="PROSITE" id="PS51194">
    <property type="entry name" value="HELICASE_CTER"/>
    <property type="match status" value="1"/>
</dbReference>
<feature type="compositionally biased region" description="Basic residues" evidence="19">
    <location>
        <begin position="1720"/>
        <end position="1730"/>
    </location>
</feature>
<evidence type="ECO:0000256" key="8">
    <source>
        <dbReference type="ARBA" id="ARBA00022801"/>
    </source>
</evidence>
<dbReference type="InterPro" id="IPR001650">
    <property type="entry name" value="Helicase_C-like"/>
</dbReference>
<evidence type="ECO:0000256" key="13">
    <source>
        <dbReference type="ARBA" id="ARBA00051086"/>
    </source>
</evidence>
<dbReference type="PROSITE" id="PS51462">
    <property type="entry name" value="NUDIX"/>
    <property type="match status" value="1"/>
</dbReference>
<accession>A0A9D4Q9R0</accession>
<keyword evidence="10" id="KW-0067">ATP-binding</keyword>
<evidence type="ECO:0000256" key="14">
    <source>
        <dbReference type="ARBA" id="ARBA00054674"/>
    </source>
</evidence>
<evidence type="ECO:0000259" key="22">
    <source>
        <dbReference type="PROSITE" id="PS51194"/>
    </source>
</evidence>
<evidence type="ECO:0000256" key="10">
    <source>
        <dbReference type="ARBA" id="ARBA00022840"/>
    </source>
</evidence>
<comment type="similarity">
    <text evidence="4">Belongs to the DEAD box helicase family. DEAH subfamily. FANCM sub-subfamily.</text>
</comment>
<dbReference type="CDD" id="cd18801">
    <property type="entry name" value="SF2_C_FANCM_Hef"/>
    <property type="match status" value="1"/>
</dbReference>
<feature type="compositionally biased region" description="Basic residues" evidence="19">
    <location>
        <begin position="1568"/>
        <end position="1577"/>
    </location>
</feature>
<comment type="subcellular location">
    <subcellularLocation>
        <location evidence="3">Cytoplasm</location>
    </subcellularLocation>
    <subcellularLocation>
        <location evidence="2">Nucleus</location>
    </subcellularLocation>
</comment>
<comment type="function">
    <text evidence="14">Hydrolyzes UDP-glucose to glucose 1-phosphate and UMP and ADP-ribose to ribose 5-phosphate and AMP. The physiological substrate is probably UDP-glucose. Poor activity on other substrates such as ADP-glucose, CDP-glucose, GDP-glucose and GDP-mannose.</text>
</comment>
<feature type="region of interest" description="Disordered" evidence="19">
    <location>
        <begin position="809"/>
        <end position="882"/>
    </location>
</feature>
<dbReference type="InterPro" id="IPR004385">
    <property type="entry name" value="NDP_pyrophosphatase"/>
</dbReference>
<dbReference type="InterPro" id="IPR027417">
    <property type="entry name" value="P-loop_NTPase"/>
</dbReference>
<dbReference type="SMART" id="SM00490">
    <property type="entry name" value="HELICc"/>
    <property type="match status" value="1"/>
</dbReference>
<evidence type="ECO:0000256" key="1">
    <source>
        <dbReference type="ARBA" id="ARBA00001946"/>
    </source>
</evidence>
<evidence type="ECO:0000256" key="2">
    <source>
        <dbReference type="ARBA" id="ARBA00004123"/>
    </source>
</evidence>
<feature type="compositionally biased region" description="Low complexity" evidence="19">
    <location>
        <begin position="1441"/>
        <end position="1452"/>
    </location>
</feature>
<dbReference type="GO" id="GO:0005634">
    <property type="term" value="C:nucleus"/>
    <property type="evidence" value="ECO:0007669"/>
    <property type="project" value="UniProtKB-SubCell"/>
</dbReference>
<feature type="domain" description="Helicase ATP-binding" evidence="21">
    <location>
        <begin position="100"/>
        <end position="268"/>
    </location>
</feature>
<evidence type="ECO:0000256" key="17">
    <source>
        <dbReference type="ARBA" id="ARBA00080475"/>
    </source>
</evidence>
<evidence type="ECO:0000256" key="12">
    <source>
        <dbReference type="ARBA" id="ARBA00023242"/>
    </source>
</evidence>
<keyword evidence="9" id="KW-0347">Helicase</keyword>
<comment type="caution">
    <text evidence="24">The sequence shown here is derived from an EMBL/GenBank/DDBJ whole genome shotgun (WGS) entry which is preliminary data.</text>
</comment>
<organism evidence="24 25">
    <name type="scientific">Rhipicephalus sanguineus</name>
    <name type="common">Brown dog tick</name>
    <name type="synonym">Ixodes sanguineus</name>
    <dbReference type="NCBI Taxonomy" id="34632"/>
    <lineage>
        <taxon>Eukaryota</taxon>
        <taxon>Metazoa</taxon>
        <taxon>Ecdysozoa</taxon>
        <taxon>Arthropoda</taxon>
        <taxon>Chelicerata</taxon>
        <taxon>Arachnida</taxon>
        <taxon>Acari</taxon>
        <taxon>Parasitiformes</taxon>
        <taxon>Ixodida</taxon>
        <taxon>Ixodoidea</taxon>
        <taxon>Ixodidae</taxon>
        <taxon>Rhipicephalinae</taxon>
        <taxon>Rhipicephalus</taxon>
        <taxon>Rhipicephalus</taxon>
    </lineage>
</organism>